<evidence type="ECO:0000256" key="1">
    <source>
        <dbReference type="ARBA" id="ARBA00022630"/>
    </source>
</evidence>
<dbReference type="Gene3D" id="1.20.140.10">
    <property type="entry name" value="Butyryl-CoA Dehydrogenase, subunit A, domain 3"/>
    <property type="match status" value="1"/>
</dbReference>
<dbReference type="GO" id="GO:0003995">
    <property type="term" value="F:acyl-CoA dehydrogenase activity"/>
    <property type="evidence" value="ECO:0007669"/>
    <property type="project" value="TreeGrafter"/>
</dbReference>
<dbReference type="EMBL" id="QJVD01000008">
    <property type="protein sequence ID" value="PYI67643.1"/>
    <property type="molecule type" value="Genomic_DNA"/>
</dbReference>
<sequence length="181" mass="20525">MRAGQTVTREVINARTMFNHSTNQIHYPSMRMSASAHIAEVDIGVRNVLEALNAERILLVSAAVHYWHWLTHHAPEPANGREVFGREIGYNQSVRFPIADAYMTIRATDLMCFKAAWIFDTVQPFGTEANLVEQLALEASCHQAANAARDTHGSHGFVDKYDIERIFRETRIFQVPRSTTK</sequence>
<comment type="caution">
    <text evidence="3">The sequence shown here is derived from an EMBL/GenBank/DDBJ whole genome shotgun (WGS) entry which is preliminary data.</text>
</comment>
<dbReference type="SUPFAM" id="SSF47203">
    <property type="entry name" value="Acyl-CoA dehydrogenase C-terminal domain-like"/>
    <property type="match status" value="1"/>
</dbReference>
<dbReference type="Proteomes" id="UP000247832">
    <property type="component" value="Unassembled WGS sequence"/>
</dbReference>
<evidence type="ECO:0000313" key="4">
    <source>
        <dbReference type="Proteomes" id="UP000247832"/>
    </source>
</evidence>
<accession>A0A2V5LCU2</accession>
<evidence type="ECO:0000313" key="3">
    <source>
        <dbReference type="EMBL" id="PYI67643.1"/>
    </source>
</evidence>
<dbReference type="InterPro" id="IPR036250">
    <property type="entry name" value="AcylCo_DH-like_C"/>
</dbReference>
<organism evidence="3 4">
    <name type="scientific">Arthrobacter livingstonensis</name>
    <dbReference type="NCBI Taxonomy" id="670078"/>
    <lineage>
        <taxon>Bacteria</taxon>
        <taxon>Bacillati</taxon>
        <taxon>Actinomycetota</taxon>
        <taxon>Actinomycetes</taxon>
        <taxon>Micrococcales</taxon>
        <taxon>Micrococcaceae</taxon>
        <taxon>Arthrobacter</taxon>
    </lineage>
</organism>
<keyword evidence="1" id="KW-0285">Flavoprotein</keyword>
<keyword evidence="4" id="KW-1185">Reference proteome</keyword>
<reference evidence="3 4" key="1">
    <citation type="submission" date="2018-05" db="EMBL/GenBank/DDBJ databases">
        <title>Genetic diversity of glacier-inhabiting Cryobacterium bacteria in China and description of Cryobacterium mengkeensis sp. nov. and Arthrobacter glacialis sp. nov.</title>
        <authorList>
            <person name="Liu Q."/>
            <person name="Xin Y.-H."/>
        </authorList>
    </citation>
    <scope>NUCLEOTIDE SEQUENCE [LARGE SCALE GENOMIC DNA]</scope>
    <source>
        <strain evidence="3 4">LI2</strain>
    </source>
</reference>
<dbReference type="AlphaFoldDB" id="A0A2V5LCU2"/>
<dbReference type="PANTHER" id="PTHR43884">
    <property type="entry name" value="ACYL-COA DEHYDROGENASE"/>
    <property type="match status" value="1"/>
</dbReference>
<evidence type="ECO:0000259" key="2">
    <source>
        <dbReference type="Pfam" id="PF00441"/>
    </source>
</evidence>
<dbReference type="PANTHER" id="PTHR43884:SF12">
    <property type="entry name" value="ISOVALERYL-COA DEHYDROGENASE, MITOCHONDRIAL-RELATED"/>
    <property type="match status" value="1"/>
</dbReference>
<dbReference type="RefSeq" id="WP_110500752.1">
    <property type="nucleotide sequence ID" value="NZ_QJVD01000008.1"/>
</dbReference>
<gene>
    <name evidence="3" type="ORF">CVV68_09395</name>
</gene>
<name>A0A2V5LCU2_9MICC</name>
<dbReference type="OrthoDB" id="8876745at2"/>
<protein>
    <recommendedName>
        <fullName evidence="2">Acyl-CoA dehydrogenase/oxidase C-terminal domain-containing protein</fullName>
    </recommendedName>
</protein>
<dbReference type="Pfam" id="PF00441">
    <property type="entry name" value="Acyl-CoA_dh_1"/>
    <property type="match status" value="1"/>
</dbReference>
<proteinExistence type="predicted"/>
<feature type="domain" description="Acyl-CoA dehydrogenase/oxidase C-terminal" evidence="2">
    <location>
        <begin position="44"/>
        <end position="175"/>
    </location>
</feature>
<dbReference type="InterPro" id="IPR009075">
    <property type="entry name" value="AcylCo_DH/oxidase_C"/>
</dbReference>